<evidence type="ECO:0000313" key="2">
    <source>
        <dbReference type="EMBL" id="AKD25230.1"/>
    </source>
</evidence>
<dbReference type="Proteomes" id="UP000061135">
    <property type="component" value="Chromosome"/>
</dbReference>
<organism evidence="2 3">
    <name type="scientific">Polynucleobacter duraquae</name>
    <dbReference type="NCBI Taxonomy" id="1835254"/>
    <lineage>
        <taxon>Bacteria</taxon>
        <taxon>Pseudomonadati</taxon>
        <taxon>Pseudomonadota</taxon>
        <taxon>Betaproteobacteria</taxon>
        <taxon>Burkholderiales</taxon>
        <taxon>Burkholderiaceae</taxon>
        <taxon>Polynucleobacter</taxon>
    </lineage>
</organism>
<proteinExistence type="predicted"/>
<protein>
    <submittedName>
        <fullName evidence="2">ADP-ribose pyrophosphatase</fullName>
        <ecNumber evidence="2">3.6.1.-</ecNumber>
    </submittedName>
</protein>
<feature type="domain" description="Nudix hydrolase" evidence="1">
    <location>
        <begin position="38"/>
        <end position="165"/>
    </location>
</feature>
<dbReference type="GO" id="GO:0016787">
    <property type="term" value="F:hydrolase activity"/>
    <property type="evidence" value="ECO:0007669"/>
    <property type="project" value="UniProtKB-KW"/>
</dbReference>
<dbReference type="SUPFAM" id="SSF55811">
    <property type="entry name" value="Nudix"/>
    <property type="match status" value="1"/>
</dbReference>
<name>A0A0E3ZJQ8_9BURK</name>
<gene>
    <name evidence="2" type="ORF">CL55_00008970</name>
</gene>
<evidence type="ECO:0000259" key="1">
    <source>
        <dbReference type="Pfam" id="PF00293"/>
    </source>
</evidence>
<accession>A0A0E3ZJQ8</accession>
<sequence>MSEELKFHLEKVLEHVKNAKEGLPTDVFYFVSQLTPLINVDLLIKNKKGQVLLTWRDDRFYGPAWHIPGGIIRFKEKIEHRIEQVAQLELGAMVNFATEPIHIRGLINSERDVRGHFISMLYLCELSSDPIKEKAYSNGEPKQGQWSWHDKAPENLLKVHESFRKFIDDTPPL</sequence>
<keyword evidence="2" id="KW-0378">Hydrolase</keyword>
<dbReference type="RefSeq" id="WP_046330058.1">
    <property type="nucleotide sequence ID" value="NZ_CP007501.1"/>
</dbReference>
<dbReference type="STRING" id="1835254.CL55_00008970"/>
<dbReference type="Pfam" id="PF00293">
    <property type="entry name" value="NUDIX"/>
    <property type="match status" value="1"/>
</dbReference>
<dbReference type="Gene3D" id="3.90.79.10">
    <property type="entry name" value="Nucleoside Triphosphate Pyrophosphohydrolase"/>
    <property type="match status" value="1"/>
</dbReference>
<keyword evidence="3" id="KW-1185">Reference proteome</keyword>
<dbReference type="EC" id="3.6.1.-" evidence="2"/>
<dbReference type="InterPro" id="IPR000086">
    <property type="entry name" value="NUDIX_hydrolase_dom"/>
</dbReference>
<dbReference type="HOGENOM" id="CLU_1502783_0_0_4"/>
<dbReference type="AlphaFoldDB" id="A0A0E3ZJQ8"/>
<dbReference type="OrthoDB" id="542521at2"/>
<dbReference type="PATRIC" id="fig|576611.7.peg.913"/>
<dbReference type="EMBL" id="CP007501">
    <property type="protein sequence ID" value="AKD25230.1"/>
    <property type="molecule type" value="Genomic_DNA"/>
</dbReference>
<reference evidence="2 3" key="1">
    <citation type="submission" date="2014-03" db="EMBL/GenBank/DDBJ databases">
        <title>Genome of Polynucleobacter strain MWH-MoK4.</title>
        <authorList>
            <person name="Hahn M.W."/>
        </authorList>
    </citation>
    <scope>NUCLEOTIDE SEQUENCE [LARGE SCALE GENOMIC DNA]</scope>
    <source>
        <strain evidence="2 3">MWH-MoK4</strain>
    </source>
</reference>
<dbReference type="KEGG" id="pdq:CL55_00008970"/>
<dbReference type="InterPro" id="IPR015797">
    <property type="entry name" value="NUDIX_hydrolase-like_dom_sf"/>
</dbReference>
<evidence type="ECO:0000313" key="3">
    <source>
        <dbReference type="Proteomes" id="UP000061135"/>
    </source>
</evidence>